<dbReference type="EMBL" id="JBHSCW010000011">
    <property type="protein sequence ID" value="MFC4353197.1"/>
    <property type="molecule type" value="Genomic_DNA"/>
</dbReference>
<dbReference type="GO" id="GO:0016787">
    <property type="term" value="F:hydrolase activity"/>
    <property type="evidence" value="ECO:0007669"/>
    <property type="project" value="UniProtKB-KW"/>
</dbReference>
<gene>
    <name evidence="2" type="ORF">ACFOW6_16740</name>
</gene>
<evidence type="ECO:0000313" key="2">
    <source>
        <dbReference type="EMBL" id="MFC4353197.1"/>
    </source>
</evidence>
<proteinExistence type="predicted"/>
<dbReference type="InterPro" id="IPR017926">
    <property type="entry name" value="GATASE"/>
</dbReference>
<dbReference type="InterPro" id="IPR044992">
    <property type="entry name" value="ChyE-like"/>
</dbReference>
<evidence type="ECO:0000313" key="3">
    <source>
        <dbReference type="Proteomes" id="UP001595799"/>
    </source>
</evidence>
<reference evidence="3" key="1">
    <citation type="journal article" date="2019" name="Int. J. Syst. Evol. Microbiol.">
        <title>The Global Catalogue of Microorganisms (GCM) 10K type strain sequencing project: providing services to taxonomists for standard genome sequencing and annotation.</title>
        <authorList>
            <consortium name="The Broad Institute Genomics Platform"/>
            <consortium name="The Broad Institute Genome Sequencing Center for Infectious Disease"/>
            <person name="Wu L."/>
            <person name="Ma J."/>
        </authorList>
    </citation>
    <scope>NUCLEOTIDE SEQUENCE [LARGE SCALE GENOMIC DNA]</scope>
    <source>
        <strain evidence="3">CECT 8472</strain>
    </source>
</reference>
<dbReference type="InterPro" id="IPR029062">
    <property type="entry name" value="Class_I_gatase-like"/>
</dbReference>
<dbReference type="PANTHER" id="PTHR42695:SF5">
    <property type="entry name" value="GLUTAMINE AMIDOTRANSFERASE YLR126C-RELATED"/>
    <property type="match status" value="1"/>
</dbReference>
<name>A0ABV8UPI2_9PROT</name>
<feature type="domain" description="Glutamine amidotransferase" evidence="1">
    <location>
        <begin position="21"/>
        <end position="181"/>
    </location>
</feature>
<dbReference type="Gene3D" id="3.40.50.880">
    <property type="match status" value="1"/>
</dbReference>
<dbReference type="PROSITE" id="PS51273">
    <property type="entry name" value="GATASE_TYPE_1"/>
    <property type="match status" value="1"/>
</dbReference>
<dbReference type="Pfam" id="PF00117">
    <property type="entry name" value="GATase"/>
    <property type="match status" value="1"/>
</dbReference>
<dbReference type="PANTHER" id="PTHR42695">
    <property type="entry name" value="GLUTAMINE AMIDOTRANSFERASE YLR126C-RELATED"/>
    <property type="match status" value="1"/>
</dbReference>
<accession>A0ABV8UPI2</accession>
<sequence>MKPKVLQIRHMPGERQDRVSAELQSRGFELDTRWIADGHELPEGIEDYDAAVIYGGAQMVEQVGELDYLAREIDWIGRWMKSDKPLLGICLGAQMIAHALGGRVGPHAENKAEIGFFPIEPTPDGQGLIPEEIMVYHWHLQGFEAPPDSALLARGPVFEHQAFRYGRNVYGLQFHPEITRDIQASWLEAGAHLLELPGAQSREQQLAATDKHLAPLGDWLRGFMDTWIGTATTSTLRAS</sequence>
<dbReference type="SUPFAM" id="SSF52317">
    <property type="entry name" value="Class I glutamine amidotransferase-like"/>
    <property type="match status" value="1"/>
</dbReference>
<dbReference type="Proteomes" id="UP001595799">
    <property type="component" value="Unassembled WGS sequence"/>
</dbReference>
<organism evidence="2 3">
    <name type="scientific">Fodinicurvata halophila</name>
    <dbReference type="NCBI Taxonomy" id="1419723"/>
    <lineage>
        <taxon>Bacteria</taxon>
        <taxon>Pseudomonadati</taxon>
        <taxon>Pseudomonadota</taxon>
        <taxon>Alphaproteobacteria</taxon>
        <taxon>Rhodospirillales</taxon>
        <taxon>Rhodovibrionaceae</taxon>
        <taxon>Fodinicurvata</taxon>
    </lineage>
</organism>
<comment type="caution">
    <text evidence="2">The sequence shown here is derived from an EMBL/GenBank/DDBJ whole genome shotgun (WGS) entry which is preliminary data.</text>
</comment>
<evidence type="ECO:0000259" key="1">
    <source>
        <dbReference type="Pfam" id="PF00117"/>
    </source>
</evidence>
<protein>
    <submittedName>
        <fullName evidence="2">Gamma-glutamyl-gamma-aminobutyrate hydrolase family protein</fullName>
    </submittedName>
</protein>
<dbReference type="RefSeq" id="WP_382423572.1">
    <property type="nucleotide sequence ID" value="NZ_JBHSCW010000011.1"/>
</dbReference>
<keyword evidence="2" id="KW-0378">Hydrolase</keyword>
<keyword evidence="3" id="KW-1185">Reference proteome</keyword>
<dbReference type="CDD" id="cd01741">
    <property type="entry name" value="GATase1_1"/>
    <property type="match status" value="1"/>
</dbReference>